<keyword evidence="2" id="KW-1133">Transmembrane helix</keyword>
<dbReference type="InterPro" id="IPR036908">
    <property type="entry name" value="RlpA-like_sf"/>
</dbReference>
<dbReference type="AlphaFoldDB" id="A0A6J4R0T5"/>
<comment type="similarity">
    <text evidence="1">Belongs to the RlpA family.</text>
</comment>
<feature type="transmembrane region" description="Helical" evidence="2">
    <location>
        <begin position="35"/>
        <end position="57"/>
    </location>
</feature>
<dbReference type="Pfam" id="PF01476">
    <property type="entry name" value="LysM"/>
    <property type="match status" value="1"/>
</dbReference>
<dbReference type="Gene3D" id="2.40.40.10">
    <property type="entry name" value="RlpA-like domain"/>
    <property type="match status" value="1"/>
</dbReference>
<keyword evidence="2" id="KW-0812">Transmembrane</keyword>
<dbReference type="SUPFAM" id="SSF54106">
    <property type="entry name" value="LysM domain"/>
    <property type="match status" value="1"/>
</dbReference>
<dbReference type="InterPro" id="IPR018392">
    <property type="entry name" value="LysM"/>
</dbReference>
<dbReference type="Pfam" id="PF03330">
    <property type="entry name" value="DPBB_1"/>
    <property type="match status" value="1"/>
</dbReference>
<proteinExistence type="inferred from homology"/>
<reference evidence="4" key="1">
    <citation type="submission" date="2020-02" db="EMBL/GenBank/DDBJ databases">
        <authorList>
            <person name="Meier V. D."/>
        </authorList>
    </citation>
    <scope>NUCLEOTIDE SEQUENCE</scope>
    <source>
        <strain evidence="4">AVDCRST_MAG14</strain>
    </source>
</reference>
<dbReference type="PROSITE" id="PS51782">
    <property type="entry name" value="LYSM"/>
    <property type="match status" value="1"/>
</dbReference>
<feature type="domain" description="LysM" evidence="3">
    <location>
        <begin position="183"/>
        <end position="227"/>
    </location>
</feature>
<dbReference type="InterPro" id="IPR009009">
    <property type="entry name" value="RlpA-like_DPBB"/>
</dbReference>
<evidence type="ECO:0000256" key="2">
    <source>
        <dbReference type="SAM" id="Phobius"/>
    </source>
</evidence>
<dbReference type="InterPro" id="IPR012997">
    <property type="entry name" value="RplA"/>
</dbReference>
<dbReference type="SMART" id="SM00257">
    <property type="entry name" value="LysM"/>
    <property type="match status" value="1"/>
</dbReference>
<protein>
    <submittedName>
        <fullName evidence="4">Rare lipoprotein A</fullName>
    </submittedName>
</protein>
<evidence type="ECO:0000259" key="3">
    <source>
        <dbReference type="PROSITE" id="PS51782"/>
    </source>
</evidence>
<accession>A0A6J4R0T5</accession>
<dbReference type="CDD" id="cd22268">
    <property type="entry name" value="DPBB_RlpA-like"/>
    <property type="match status" value="1"/>
</dbReference>
<evidence type="ECO:0000313" key="4">
    <source>
        <dbReference type="EMBL" id="CAA9460756.1"/>
    </source>
</evidence>
<name>A0A6J4R0T5_9ACTN</name>
<dbReference type="CDD" id="cd00118">
    <property type="entry name" value="LysM"/>
    <property type="match status" value="1"/>
</dbReference>
<organism evidence="4">
    <name type="scientific">uncultured Rubrobacteraceae bacterium</name>
    <dbReference type="NCBI Taxonomy" id="349277"/>
    <lineage>
        <taxon>Bacteria</taxon>
        <taxon>Bacillati</taxon>
        <taxon>Actinomycetota</taxon>
        <taxon>Rubrobacteria</taxon>
        <taxon>Rubrobacterales</taxon>
        <taxon>Rubrobacteraceae</taxon>
        <taxon>environmental samples</taxon>
    </lineage>
</organism>
<dbReference type="EMBL" id="CADCVG010000098">
    <property type="protein sequence ID" value="CAA9460756.1"/>
    <property type="molecule type" value="Genomic_DNA"/>
</dbReference>
<sequence length="227" mass="24131">MNVHPEIPILSRVLHLEGLPHVNLYMARRDKGGYVLLRFSFVQLLWVVVLAAGLLVFGSDRAEADTALASWYGPGFDGLPTANGEHFNAYGNTVAHKTLPLGTELLVSYGGNTAQVVVNDRGPYIGVRDLDLSQGVAQQLGLTEVGVDYVEVTHLDLQAVDDSLGMDVSPPQTNTVPIALIDGSYVVQPGDSLSGIAAQLGTTTDHLMGKNGISNPNLVYGGQTLLL</sequence>
<dbReference type="SUPFAM" id="SSF50685">
    <property type="entry name" value="Barwin-like endoglucanases"/>
    <property type="match status" value="1"/>
</dbReference>
<dbReference type="NCBIfam" id="TIGR00413">
    <property type="entry name" value="rlpA"/>
    <property type="match status" value="1"/>
</dbReference>
<dbReference type="Gene3D" id="3.10.350.10">
    <property type="entry name" value="LysM domain"/>
    <property type="match status" value="1"/>
</dbReference>
<keyword evidence="4" id="KW-0449">Lipoprotein</keyword>
<keyword evidence="2" id="KW-0472">Membrane</keyword>
<evidence type="ECO:0000256" key="1">
    <source>
        <dbReference type="RuleBase" id="RU003495"/>
    </source>
</evidence>
<dbReference type="PANTHER" id="PTHR34183">
    <property type="entry name" value="ENDOLYTIC PEPTIDOGLYCAN TRANSGLYCOSYLASE RLPA"/>
    <property type="match status" value="1"/>
</dbReference>
<dbReference type="InterPro" id="IPR036779">
    <property type="entry name" value="LysM_dom_sf"/>
</dbReference>
<dbReference type="PANTHER" id="PTHR34183:SF1">
    <property type="entry name" value="ENDOLYTIC PEPTIDOGLYCAN TRANSGLYCOSYLASE RLPA"/>
    <property type="match status" value="1"/>
</dbReference>
<gene>
    <name evidence="4" type="ORF">AVDCRST_MAG14-2395</name>
</gene>